<accession>A0A0U5GA82</accession>
<name>A0A0U5GA82_ASPCI</name>
<keyword evidence="2" id="KW-1185">Reference proteome</keyword>
<evidence type="ECO:0000313" key="2">
    <source>
        <dbReference type="Proteomes" id="UP000054771"/>
    </source>
</evidence>
<sequence length="159" mass="17876">MPSDKLYFDPNGLYILLTDMGAPDQFHWGFYLAESEDHGRVYHLINNKDTNYGWEYDSHWTDGVPKSKALLLAHKIAVMDPGLHKPMGALLEAVSADLPVTCRVWLKRALHDLDDAGFIALTSPRQWVTSSARWRGRLLTTSYVTVGLSNPAPGVRLRV</sequence>
<dbReference type="OrthoDB" id="3016366at2759"/>
<dbReference type="AlphaFoldDB" id="A0A0U5GA82"/>
<proteinExistence type="predicted"/>
<dbReference type="Proteomes" id="UP000054771">
    <property type="component" value="Unassembled WGS sequence"/>
</dbReference>
<dbReference type="OMA" id="FIDLEPC"/>
<dbReference type="EMBL" id="CDMC01000012">
    <property type="protein sequence ID" value="CEL08672.1"/>
    <property type="molecule type" value="Genomic_DNA"/>
</dbReference>
<protein>
    <submittedName>
        <fullName evidence="1">Uncharacterized protein</fullName>
    </submittedName>
</protein>
<evidence type="ECO:0000313" key="1">
    <source>
        <dbReference type="EMBL" id="CEL08672.1"/>
    </source>
</evidence>
<organism evidence="1 2">
    <name type="scientific">Aspergillus calidoustus</name>
    <dbReference type="NCBI Taxonomy" id="454130"/>
    <lineage>
        <taxon>Eukaryota</taxon>
        <taxon>Fungi</taxon>
        <taxon>Dikarya</taxon>
        <taxon>Ascomycota</taxon>
        <taxon>Pezizomycotina</taxon>
        <taxon>Eurotiomycetes</taxon>
        <taxon>Eurotiomycetidae</taxon>
        <taxon>Eurotiales</taxon>
        <taxon>Aspergillaceae</taxon>
        <taxon>Aspergillus</taxon>
        <taxon>Aspergillus subgen. Nidulantes</taxon>
    </lineage>
</organism>
<gene>
    <name evidence="1" type="ORF">ASPCAL11817</name>
</gene>
<reference evidence="2" key="1">
    <citation type="journal article" date="2016" name="Genome Announc.">
        <title>Draft genome sequences of fungus Aspergillus calidoustus.</title>
        <authorList>
            <person name="Horn F."/>
            <person name="Linde J."/>
            <person name="Mattern D.J."/>
            <person name="Walther G."/>
            <person name="Guthke R."/>
            <person name="Scherlach K."/>
            <person name="Martin K."/>
            <person name="Brakhage A.A."/>
            <person name="Petzke L."/>
            <person name="Valiante V."/>
        </authorList>
    </citation>
    <scope>NUCLEOTIDE SEQUENCE [LARGE SCALE GENOMIC DNA]</scope>
    <source>
        <strain evidence="2">SF006504</strain>
    </source>
</reference>